<evidence type="ECO:0000256" key="1">
    <source>
        <dbReference type="ARBA" id="ARBA00002154"/>
    </source>
</evidence>
<gene>
    <name evidence="20" type="ORF">THRCLA_09829</name>
</gene>
<keyword evidence="5" id="KW-0723">Serine/threonine-protein kinase</keyword>
<dbReference type="InterPro" id="IPR051131">
    <property type="entry name" value="NEK_Ser/Thr_kinase_NIMA"/>
</dbReference>
<evidence type="ECO:0000256" key="10">
    <source>
        <dbReference type="ARBA" id="ARBA00022777"/>
    </source>
</evidence>
<dbReference type="PANTHER" id="PTHR44899:SF3">
    <property type="entry name" value="SERINE_THREONINE-PROTEIN KINASE NEK1"/>
    <property type="match status" value="1"/>
</dbReference>
<dbReference type="InterPro" id="IPR011009">
    <property type="entry name" value="Kinase-like_dom_sf"/>
</dbReference>
<dbReference type="EC" id="2.7.11.1" evidence="4"/>
<keyword evidence="11" id="KW-0067">ATP-binding</keyword>
<evidence type="ECO:0000256" key="14">
    <source>
        <dbReference type="ARBA" id="ARBA00023136"/>
    </source>
</evidence>
<feature type="non-terminal residue" evidence="20">
    <location>
        <position position="1"/>
    </location>
</feature>
<keyword evidence="12 18" id="KW-1133">Transmembrane helix</keyword>
<comment type="catalytic activity">
    <reaction evidence="15">
        <text>L-threonyl-[protein] + ATP = O-phospho-L-threonyl-[protein] + ADP + H(+)</text>
        <dbReference type="Rhea" id="RHEA:46608"/>
        <dbReference type="Rhea" id="RHEA-COMP:11060"/>
        <dbReference type="Rhea" id="RHEA-COMP:11605"/>
        <dbReference type="ChEBI" id="CHEBI:15378"/>
        <dbReference type="ChEBI" id="CHEBI:30013"/>
        <dbReference type="ChEBI" id="CHEBI:30616"/>
        <dbReference type="ChEBI" id="CHEBI:61977"/>
        <dbReference type="ChEBI" id="CHEBI:456216"/>
        <dbReference type="EC" id="2.7.11.1"/>
    </reaction>
</comment>
<keyword evidence="6" id="KW-0808">Transferase</keyword>
<dbReference type="PANTHER" id="PTHR44899">
    <property type="entry name" value="CAMK FAMILY PROTEIN KINASE"/>
    <property type="match status" value="1"/>
</dbReference>
<evidence type="ECO:0000256" key="17">
    <source>
        <dbReference type="SAM" id="MobiDB-lite"/>
    </source>
</evidence>
<keyword evidence="13" id="KW-0333">Golgi apparatus</keyword>
<feature type="domain" description="Protein kinase" evidence="19">
    <location>
        <begin position="1"/>
        <end position="81"/>
    </location>
</feature>
<dbReference type="EMBL" id="JNBS01002798">
    <property type="protein sequence ID" value="OQR89253.1"/>
    <property type="molecule type" value="Genomic_DNA"/>
</dbReference>
<keyword evidence="9" id="KW-0547">Nucleotide-binding</keyword>
<reference evidence="20 21" key="1">
    <citation type="journal article" date="2014" name="Genome Biol. Evol.">
        <title>The secreted proteins of Achlya hypogyna and Thraustotheca clavata identify the ancestral oomycete secretome and reveal gene acquisitions by horizontal gene transfer.</title>
        <authorList>
            <person name="Misner I."/>
            <person name="Blouin N."/>
            <person name="Leonard G."/>
            <person name="Richards T.A."/>
            <person name="Lane C.E."/>
        </authorList>
    </citation>
    <scope>NUCLEOTIDE SEQUENCE [LARGE SCALE GENOMIC DNA]</scope>
    <source>
        <strain evidence="20 21">ATCC 34112</strain>
    </source>
</reference>
<evidence type="ECO:0000256" key="6">
    <source>
        <dbReference type="ARBA" id="ARBA00022679"/>
    </source>
</evidence>
<evidence type="ECO:0000256" key="13">
    <source>
        <dbReference type="ARBA" id="ARBA00023034"/>
    </source>
</evidence>
<evidence type="ECO:0000256" key="12">
    <source>
        <dbReference type="ARBA" id="ARBA00022989"/>
    </source>
</evidence>
<dbReference type="GO" id="GO:0000139">
    <property type="term" value="C:Golgi membrane"/>
    <property type="evidence" value="ECO:0007669"/>
    <property type="project" value="UniProtKB-SubCell"/>
</dbReference>
<evidence type="ECO:0000256" key="3">
    <source>
        <dbReference type="ARBA" id="ARBA00008961"/>
    </source>
</evidence>
<protein>
    <recommendedName>
        <fullName evidence="4">non-specific serine/threonine protein kinase</fullName>
        <ecNumber evidence="4">2.7.11.1</ecNumber>
    </recommendedName>
</protein>
<feature type="region of interest" description="Disordered" evidence="17">
    <location>
        <begin position="245"/>
        <end position="270"/>
    </location>
</feature>
<evidence type="ECO:0000256" key="9">
    <source>
        <dbReference type="ARBA" id="ARBA00022741"/>
    </source>
</evidence>
<dbReference type="GO" id="GO:0004674">
    <property type="term" value="F:protein serine/threonine kinase activity"/>
    <property type="evidence" value="ECO:0007669"/>
    <property type="project" value="UniProtKB-KW"/>
</dbReference>
<dbReference type="GO" id="GO:0005524">
    <property type="term" value="F:ATP binding"/>
    <property type="evidence" value="ECO:0007669"/>
    <property type="project" value="UniProtKB-KW"/>
</dbReference>
<evidence type="ECO:0000256" key="15">
    <source>
        <dbReference type="ARBA" id="ARBA00047899"/>
    </source>
</evidence>
<evidence type="ECO:0000256" key="4">
    <source>
        <dbReference type="ARBA" id="ARBA00012513"/>
    </source>
</evidence>
<dbReference type="OrthoDB" id="10034655at2759"/>
<dbReference type="InterPro" id="IPR009653">
    <property type="entry name" value="Ksh1"/>
</dbReference>
<organism evidence="20 21">
    <name type="scientific">Thraustotheca clavata</name>
    <dbReference type="NCBI Taxonomy" id="74557"/>
    <lineage>
        <taxon>Eukaryota</taxon>
        <taxon>Sar</taxon>
        <taxon>Stramenopiles</taxon>
        <taxon>Oomycota</taxon>
        <taxon>Saprolegniomycetes</taxon>
        <taxon>Saprolegniales</taxon>
        <taxon>Achlyaceae</taxon>
        <taxon>Thraustotheca</taxon>
    </lineage>
</organism>
<keyword evidence="14 18" id="KW-0472">Membrane</keyword>
<evidence type="ECO:0000259" key="19">
    <source>
        <dbReference type="PROSITE" id="PS50011"/>
    </source>
</evidence>
<evidence type="ECO:0000256" key="7">
    <source>
        <dbReference type="ARBA" id="ARBA00022692"/>
    </source>
</evidence>
<keyword evidence="7 18" id="KW-0812">Transmembrane</keyword>
<evidence type="ECO:0000256" key="2">
    <source>
        <dbReference type="ARBA" id="ARBA00004614"/>
    </source>
</evidence>
<comment type="catalytic activity">
    <reaction evidence="16">
        <text>L-seryl-[protein] + ATP = O-phospho-L-seryl-[protein] + ADP + H(+)</text>
        <dbReference type="Rhea" id="RHEA:17989"/>
        <dbReference type="Rhea" id="RHEA-COMP:9863"/>
        <dbReference type="Rhea" id="RHEA-COMP:11604"/>
        <dbReference type="ChEBI" id="CHEBI:15378"/>
        <dbReference type="ChEBI" id="CHEBI:29999"/>
        <dbReference type="ChEBI" id="CHEBI:30616"/>
        <dbReference type="ChEBI" id="CHEBI:83421"/>
        <dbReference type="ChEBI" id="CHEBI:456216"/>
        <dbReference type="EC" id="2.7.11.1"/>
    </reaction>
</comment>
<dbReference type="SUPFAM" id="SSF56112">
    <property type="entry name" value="Protein kinase-like (PK-like)"/>
    <property type="match status" value="1"/>
</dbReference>
<proteinExistence type="inferred from homology"/>
<comment type="caution">
    <text evidence="20">The sequence shown here is derived from an EMBL/GenBank/DDBJ whole genome shotgun (WGS) entry which is preliminary data.</text>
</comment>
<evidence type="ECO:0000313" key="20">
    <source>
        <dbReference type="EMBL" id="OQR89253.1"/>
    </source>
</evidence>
<dbReference type="Pfam" id="PF00069">
    <property type="entry name" value="Pkinase"/>
    <property type="match status" value="1"/>
</dbReference>
<evidence type="ECO:0000313" key="21">
    <source>
        <dbReference type="Proteomes" id="UP000243217"/>
    </source>
</evidence>
<keyword evidence="8" id="KW-0732">Signal</keyword>
<dbReference type="Gene3D" id="1.10.510.10">
    <property type="entry name" value="Transferase(Phosphotransferase) domain 1"/>
    <property type="match status" value="1"/>
</dbReference>
<dbReference type="PROSITE" id="PS50011">
    <property type="entry name" value="PROTEIN_KINASE_DOM"/>
    <property type="match status" value="1"/>
</dbReference>
<comment type="function">
    <text evidence="1">Involved in the early part of the secretory pathway.</text>
</comment>
<evidence type="ECO:0000256" key="5">
    <source>
        <dbReference type="ARBA" id="ARBA00022527"/>
    </source>
</evidence>
<evidence type="ECO:0000256" key="18">
    <source>
        <dbReference type="SAM" id="Phobius"/>
    </source>
</evidence>
<evidence type="ECO:0000256" key="11">
    <source>
        <dbReference type="ARBA" id="ARBA00022840"/>
    </source>
</evidence>
<comment type="similarity">
    <text evidence="3">Belongs to the KISH family.</text>
</comment>
<dbReference type="AlphaFoldDB" id="A0A1V9YUK5"/>
<name>A0A1V9YUK5_9STRA</name>
<accession>A0A1V9YUK5</accession>
<dbReference type="STRING" id="74557.A0A1V9YUK5"/>
<dbReference type="Proteomes" id="UP000243217">
    <property type="component" value="Unassembled WGS sequence"/>
</dbReference>
<comment type="subcellular location">
    <subcellularLocation>
        <location evidence="2">Golgi apparatus membrane</location>
        <topology evidence="2">Single-pass type I membrane protein</topology>
    </subcellularLocation>
</comment>
<evidence type="ECO:0000256" key="16">
    <source>
        <dbReference type="ARBA" id="ARBA00048679"/>
    </source>
</evidence>
<keyword evidence="10" id="KW-0418">Kinase</keyword>
<evidence type="ECO:0000256" key="8">
    <source>
        <dbReference type="ARBA" id="ARBA00022729"/>
    </source>
</evidence>
<feature type="transmembrane region" description="Helical" evidence="18">
    <location>
        <begin position="361"/>
        <end position="382"/>
    </location>
</feature>
<dbReference type="Pfam" id="PF06842">
    <property type="entry name" value="DUF1242"/>
    <property type="match status" value="1"/>
</dbReference>
<keyword evidence="21" id="KW-1185">Reference proteome</keyword>
<sequence>KPYSYASDIWSLGCVLYEICTLKHAFDAPNILMLIVKIIQHDFAPLPSCYPTEMTELLKALLNKDPDQRPTIDDVLQLPFISRHMQQICSRGGQLSNFLPRDEVKISPIPNSTVEICEYSYDEEAWPGKASSPTDVVSGWVAPMDDEVEERIEATEDEPIKPNYASEYNKECLNSKHIDYGRKVVRRKALTLDQKYNLKSVHYMNKLHLDAELELSLSDDDRSPTIRKPKVRQALRHPITPTSIPEEVSDIYSGSSNYDSGDENDGPYTSMSEYEAEENFYSDDSDFDEDSDIIPSHSIFHLMEHAYSDDFEDTEAEVIEYDNDDFSSDEDTQVPCKDLILESFDAERSLKDPSGPRDATALFNFTGMVTMVLLFICTCTYIRMKFPTIFDRGQLPGKHEGLTGLCWKASRIGERKSEWVAGMLFAMALHRLFFAPA</sequence>
<dbReference type="InterPro" id="IPR000719">
    <property type="entry name" value="Prot_kinase_dom"/>
</dbReference>